<dbReference type="Pfam" id="PF12698">
    <property type="entry name" value="ABC2_membrane_3"/>
    <property type="match status" value="1"/>
</dbReference>
<dbReference type="InterPro" id="IPR051449">
    <property type="entry name" value="ABC-2_transporter_component"/>
</dbReference>
<dbReference type="InterPro" id="IPR013525">
    <property type="entry name" value="ABC2_TM"/>
</dbReference>
<dbReference type="AlphaFoldDB" id="A0A151B0I4"/>
<evidence type="ECO:0000256" key="3">
    <source>
        <dbReference type="ARBA" id="ARBA00022692"/>
    </source>
</evidence>
<dbReference type="EMBL" id="LTBA01000033">
    <property type="protein sequence ID" value="KYH33293.1"/>
    <property type="molecule type" value="Genomic_DNA"/>
</dbReference>
<evidence type="ECO:0000313" key="8">
    <source>
        <dbReference type="EMBL" id="KYH33293.1"/>
    </source>
</evidence>
<evidence type="ECO:0000313" key="9">
    <source>
        <dbReference type="Proteomes" id="UP000075531"/>
    </source>
</evidence>
<keyword evidence="3 6" id="KW-0812">Transmembrane</keyword>
<dbReference type="RefSeq" id="WP_066826567.1">
    <property type="nucleotide sequence ID" value="NZ_LTBA01000033.1"/>
</dbReference>
<feature type="domain" description="ABC-2 type transporter transmembrane" evidence="7">
    <location>
        <begin position="19"/>
        <end position="156"/>
    </location>
</feature>
<evidence type="ECO:0000256" key="5">
    <source>
        <dbReference type="ARBA" id="ARBA00023136"/>
    </source>
</evidence>
<dbReference type="Proteomes" id="UP000075531">
    <property type="component" value="Unassembled WGS sequence"/>
</dbReference>
<dbReference type="Gene3D" id="3.40.1710.10">
    <property type="entry name" value="abc type-2 transporter like domain"/>
    <property type="match status" value="1"/>
</dbReference>
<proteinExistence type="predicted"/>
<feature type="transmembrane region" description="Helical" evidence="6">
    <location>
        <begin position="21"/>
        <end position="40"/>
    </location>
</feature>
<dbReference type="STRING" id="1121338.CLTEP_21510"/>
<reference evidence="8 9" key="1">
    <citation type="submission" date="2016-02" db="EMBL/GenBank/DDBJ databases">
        <title>Genome sequence of Clostridium tepidiprofundi DSM 19306.</title>
        <authorList>
            <person name="Poehlein A."/>
            <person name="Daniel R."/>
        </authorList>
    </citation>
    <scope>NUCLEOTIDE SEQUENCE [LARGE SCALE GENOMIC DNA]</scope>
    <source>
        <strain evidence="8 9">DSM 19306</strain>
    </source>
</reference>
<comment type="subcellular location">
    <subcellularLocation>
        <location evidence="1">Cell membrane</location>
        <topology evidence="1">Multi-pass membrane protein</topology>
    </subcellularLocation>
</comment>
<dbReference type="PANTHER" id="PTHR30294">
    <property type="entry name" value="MEMBRANE COMPONENT OF ABC TRANSPORTER YHHJ-RELATED"/>
    <property type="match status" value="1"/>
</dbReference>
<keyword evidence="4 6" id="KW-1133">Transmembrane helix</keyword>
<dbReference type="GO" id="GO:0005886">
    <property type="term" value="C:plasma membrane"/>
    <property type="evidence" value="ECO:0007669"/>
    <property type="project" value="UniProtKB-SubCell"/>
</dbReference>
<dbReference type="GO" id="GO:0140359">
    <property type="term" value="F:ABC-type transporter activity"/>
    <property type="evidence" value="ECO:0007669"/>
    <property type="project" value="InterPro"/>
</dbReference>
<evidence type="ECO:0000256" key="2">
    <source>
        <dbReference type="ARBA" id="ARBA00022475"/>
    </source>
</evidence>
<gene>
    <name evidence="8" type="ORF">CLTEP_21510</name>
</gene>
<name>A0A151B0I4_9CLOT</name>
<evidence type="ECO:0000256" key="6">
    <source>
        <dbReference type="SAM" id="Phobius"/>
    </source>
</evidence>
<organism evidence="8 9">
    <name type="scientific">Clostridium tepidiprofundi DSM 19306</name>
    <dbReference type="NCBI Taxonomy" id="1121338"/>
    <lineage>
        <taxon>Bacteria</taxon>
        <taxon>Bacillati</taxon>
        <taxon>Bacillota</taxon>
        <taxon>Clostridia</taxon>
        <taxon>Eubacteriales</taxon>
        <taxon>Clostridiaceae</taxon>
        <taxon>Clostridium</taxon>
    </lineage>
</organism>
<dbReference type="PANTHER" id="PTHR30294:SF29">
    <property type="entry name" value="MULTIDRUG ABC TRANSPORTER PERMEASE YBHS-RELATED"/>
    <property type="match status" value="1"/>
</dbReference>
<evidence type="ECO:0000259" key="7">
    <source>
        <dbReference type="Pfam" id="PF12698"/>
    </source>
</evidence>
<dbReference type="PATRIC" id="fig|1121338.3.peg.2239"/>
<evidence type="ECO:0000256" key="1">
    <source>
        <dbReference type="ARBA" id="ARBA00004651"/>
    </source>
</evidence>
<evidence type="ECO:0000256" key="4">
    <source>
        <dbReference type="ARBA" id="ARBA00022989"/>
    </source>
</evidence>
<keyword evidence="5 6" id="KW-0472">Membrane</keyword>
<keyword evidence="2" id="KW-1003">Cell membrane</keyword>
<keyword evidence="9" id="KW-1185">Reference proteome</keyword>
<sequence>MKIIGIVFKKEILDIYRDKKTFIVGILLPLILFPIIFGFMGKGMGNDKETVTKSTTIAIVDQYNSKLKAFLESKDNIKVIDVDDIEKAVDKGKIFVAVTIPKGFDDAIKNEKSANLEIYYDSSSSKSSMALNIVSSYVKEYSKLIVTERLNARNIDTSILSPIKAFSKK</sequence>
<accession>A0A151B0I4</accession>
<comment type="caution">
    <text evidence="8">The sequence shown here is derived from an EMBL/GenBank/DDBJ whole genome shotgun (WGS) entry which is preliminary data.</text>
</comment>
<protein>
    <submittedName>
        <fullName evidence="8">ABC-2 family transporter protein</fullName>
    </submittedName>
</protein>